<dbReference type="PROSITE" id="PS50112">
    <property type="entry name" value="PAS"/>
    <property type="match status" value="1"/>
</dbReference>
<evidence type="ECO:0000259" key="7">
    <source>
        <dbReference type="PROSITE" id="PS50887"/>
    </source>
</evidence>
<dbReference type="NCBIfam" id="TIGR00229">
    <property type="entry name" value="sensory_box"/>
    <property type="match status" value="1"/>
</dbReference>
<evidence type="ECO:0000313" key="9">
    <source>
        <dbReference type="Proteomes" id="UP000242886"/>
    </source>
</evidence>
<dbReference type="FunFam" id="3.30.70.270:FF:000001">
    <property type="entry name" value="Diguanylate cyclase domain protein"/>
    <property type="match status" value="1"/>
</dbReference>
<dbReference type="SMART" id="SM00091">
    <property type="entry name" value="PAS"/>
    <property type="match status" value="2"/>
</dbReference>
<dbReference type="Gene3D" id="3.20.20.450">
    <property type="entry name" value="EAL domain"/>
    <property type="match status" value="1"/>
</dbReference>
<reference evidence="8" key="1">
    <citation type="submission" date="2017-03" db="EMBL/GenBank/DDBJ databases">
        <authorList>
            <consortium name="AG Boll"/>
        </authorList>
    </citation>
    <scope>NUCLEOTIDE SEQUENCE [LARGE SCALE GENOMIC DNA]</scope>
    <source>
        <strain evidence="8">Chol</strain>
    </source>
</reference>
<protein>
    <submittedName>
        <fullName evidence="8">PAS domain S-box/diguanylate cyclase (GGDEF) domain-containing protein</fullName>
    </submittedName>
</protein>
<feature type="domain" description="EAL" evidence="6">
    <location>
        <begin position="611"/>
        <end position="864"/>
    </location>
</feature>
<dbReference type="PANTHER" id="PTHR44757">
    <property type="entry name" value="DIGUANYLATE CYCLASE DGCP"/>
    <property type="match status" value="1"/>
</dbReference>
<dbReference type="Gene3D" id="3.40.50.2300">
    <property type="match status" value="1"/>
</dbReference>
<comment type="catalytic activity">
    <reaction evidence="1">
        <text>3',3'-c-di-GMP + H2O = 5'-phosphoguanylyl(3'-&gt;5')guanosine + H(+)</text>
        <dbReference type="Rhea" id="RHEA:24902"/>
        <dbReference type="ChEBI" id="CHEBI:15377"/>
        <dbReference type="ChEBI" id="CHEBI:15378"/>
        <dbReference type="ChEBI" id="CHEBI:58754"/>
        <dbReference type="ChEBI" id="CHEBI:58805"/>
        <dbReference type="EC" id="3.1.4.52"/>
    </reaction>
    <physiologicalReaction direction="left-to-right" evidence="1">
        <dbReference type="Rhea" id="RHEA:24903"/>
    </physiologicalReaction>
</comment>
<feature type="domain" description="Response regulatory" evidence="3">
    <location>
        <begin position="26"/>
        <end position="142"/>
    </location>
</feature>
<dbReference type="AlphaFoldDB" id="A0A7Z7MW04"/>
<dbReference type="InterPro" id="IPR001633">
    <property type="entry name" value="EAL_dom"/>
</dbReference>
<dbReference type="InterPro" id="IPR035919">
    <property type="entry name" value="EAL_sf"/>
</dbReference>
<dbReference type="InterPro" id="IPR000014">
    <property type="entry name" value="PAS"/>
</dbReference>
<evidence type="ECO:0000256" key="1">
    <source>
        <dbReference type="ARBA" id="ARBA00051114"/>
    </source>
</evidence>
<dbReference type="CDD" id="cd01948">
    <property type="entry name" value="EAL"/>
    <property type="match status" value="1"/>
</dbReference>
<feature type="domain" description="GGDEF" evidence="7">
    <location>
        <begin position="469"/>
        <end position="602"/>
    </location>
</feature>
<dbReference type="InterPro" id="IPR001789">
    <property type="entry name" value="Sig_transdc_resp-reg_receiver"/>
</dbReference>
<dbReference type="InterPro" id="IPR029787">
    <property type="entry name" value="Nucleotide_cyclase"/>
</dbReference>
<dbReference type="InterPro" id="IPR011006">
    <property type="entry name" value="CheY-like_superfamily"/>
</dbReference>
<dbReference type="SMART" id="SM00052">
    <property type="entry name" value="EAL"/>
    <property type="match status" value="1"/>
</dbReference>
<dbReference type="CDD" id="cd01949">
    <property type="entry name" value="GGDEF"/>
    <property type="match status" value="1"/>
</dbReference>
<evidence type="ECO:0000259" key="4">
    <source>
        <dbReference type="PROSITE" id="PS50112"/>
    </source>
</evidence>
<dbReference type="EMBL" id="LT837803">
    <property type="protein sequence ID" value="SMB29379.1"/>
    <property type="molecule type" value="Genomic_DNA"/>
</dbReference>
<dbReference type="InterPro" id="IPR000160">
    <property type="entry name" value="GGDEF_dom"/>
</dbReference>
<dbReference type="RefSeq" id="WP_083522817.1">
    <property type="nucleotide sequence ID" value="NZ_LFZK01000001.1"/>
</dbReference>
<dbReference type="Gene3D" id="3.30.70.270">
    <property type="match status" value="1"/>
</dbReference>
<dbReference type="PROSITE" id="PS50883">
    <property type="entry name" value="EAL"/>
    <property type="match status" value="1"/>
</dbReference>
<dbReference type="Gene3D" id="3.30.450.20">
    <property type="entry name" value="PAS domain"/>
    <property type="match status" value="2"/>
</dbReference>
<dbReference type="GO" id="GO:0071732">
    <property type="term" value="P:cellular response to nitric oxide"/>
    <property type="evidence" value="ECO:0007669"/>
    <property type="project" value="UniProtKB-ARBA"/>
</dbReference>
<dbReference type="PANTHER" id="PTHR44757:SF2">
    <property type="entry name" value="BIOFILM ARCHITECTURE MAINTENANCE PROTEIN MBAA"/>
    <property type="match status" value="1"/>
</dbReference>
<accession>A0A7Z7MW04</accession>
<dbReference type="InterPro" id="IPR001610">
    <property type="entry name" value="PAC"/>
</dbReference>
<dbReference type="InterPro" id="IPR035965">
    <property type="entry name" value="PAS-like_dom_sf"/>
</dbReference>
<keyword evidence="9" id="KW-1185">Reference proteome</keyword>
<proteinExistence type="predicted"/>
<dbReference type="OrthoDB" id="9813903at2"/>
<dbReference type="CDD" id="cd00130">
    <property type="entry name" value="PAS"/>
    <property type="match status" value="1"/>
</dbReference>
<dbReference type="InterPro" id="IPR043128">
    <property type="entry name" value="Rev_trsase/Diguanyl_cyclase"/>
</dbReference>
<dbReference type="GO" id="GO:0000160">
    <property type="term" value="P:phosphorelay signal transduction system"/>
    <property type="evidence" value="ECO:0007669"/>
    <property type="project" value="InterPro"/>
</dbReference>
<dbReference type="PROSITE" id="PS50887">
    <property type="entry name" value="GGDEF"/>
    <property type="match status" value="1"/>
</dbReference>
<dbReference type="SUPFAM" id="SSF55785">
    <property type="entry name" value="PYP-like sensor domain (PAS domain)"/>
    <property type="match status" value="2"/>
</dbReference>
<dbReference type="PROSITE" id="PS50113">
    <property type="entry name" value="PAC"/>
    <property type="match status" value="1"/>
</dbReference>
<dbReference type="InterPro" id="IPR052155">
    <property type="entry name" value="Biofilm_reg_signaling"/>
</dbReference>
<dbReference type="InterPro" id="IPR000700">
    <property type="entry name" value="PAS-assoc_C"/>
</dbReference>
<comment type="caution">
    <text evidence="2">Lacks conserved residue(s) required for the propagation of feature annotation.</text>
</comment>
<sequence>MVDRQNRLPPVPAPENASDDTAIRLKLLIAAAADETARQLLAILAQNGFAPEAVCIQTLPELEQALPGNHWDLVLASHPPTQLDLFAALRIVREQAPELPFIIIAEQIEETLALAAMRAGANDFIETRHDLKRLIPTIQRELLAAEARRQRQQAREVAKQAMEAQLLAVSRFRRLAEAIPECVWVFDLDTWRMSFVSTAYERIWGRRVQDLLDDRKDWLRHIHPDDQARMKHARDTAKQGGLDEEFRVIRPDGGIRWLHLSTFPIHDTSNRMQSIGGVASDITGFIEQRNELRAALAEQRHRAEVQRLILDALPADIALLDGAGRIIETNASWENSVTQKGMSQYAIGADYLDTCEQLAQRQQGEKQRDLEEMVAAIRGLLAGGYETVGRIYPSKVDGQQRWFRNTVAPLHTQEKRGAVVMHVEITETMLAEQRLLELSHYDSLTMLPNRLLFRDRLATALTMARRNRSNLAVCFIDLDRFKGINESLGHQIGDLLLLEVASRIKDCVRDSDTVSRFGGDEFALILPELAEQQDSAQVAERIIESLSAPYSIEGHDLFVTASIGITLFPNDSDDPDVLQRNADTAMYRAKEAGRNNFQFFTAEMNANAMEMMKLERDLRYALDNEEFLLYYQPKVSCRTGRIVGFEALLRWQHPLRGMVSPLEFIPLLEETGLIVPVGAWVLHTASAQARTWQEAGLGKLNIAVNVSGKQVGQHLCATVREALAASGLPAEHLELELTESQLMKDAEGIISTLRQLKATGVSISVDDFGTGYSSLAYLKRFPLDTLKIDRAFVRDLAADANDVSIAKAIITLAHSFNLKVVAEGVETEDQLSLLIANQCDIIQGYYFSKPLPTTEATAMLQQSRCLPAHLLCQQALSAV</sequence>
<dbReference type="SUPFAM" id="SSF52172">
    <property type="entry name" value="CheY-like"/>
    <property type="match status" value="1"/>
</dbReference>
<evidence type="ECO:0000259" key="6">
    <source>
        <dbReference type="PROSITE" id="PS50883"/>
    </source>
</evidence>
<dbReference type="GO" id="GO:0071111">
    <property type="term" value="F:cyclic-guanylate-specific phosphodiesterase activity"/>
    <property type="evidence" value="ECO:0007669"/>
    <property type="project" value="UniProtKB-EC"/>
</dbReference>
<dbReference type="Pfam" id="PF00990">
    <property type="entry name" value="GGDEF"/>
    <property type="match status" value="1"/>
</dbReference>
<dbReference type="SMART" id="SM00086">
    <property type="entry name" value="PAC"/>
    <property type="match status" value="2"/>
</dbReference>
<dbReference type="PROSITE" id="PS50110">
    <property type="entry name" value="RESPONSE_REGULATORY"/>
    <property type="match status" value="1"/>
</dbReference>
<evidence type="ECO:0000259" key="5">
    <source>
        <dbReference type="PROSITE" id="PS50113"/>
    </source>
</evidence>
<name>A0A7Z7MW04_9PROT</name>
<gene>
    <name evidence="8" type="ORF">SDENCHOL_20810</name>
</gene>
<dbReference type="SUPFAM" id="SSF141868">
    <property type="entry name" value="EAL domain-like"/>
    <property type="match status" value="1"/>
</dbReference>
<dbReference type="FunFam" id="3.20.20.450:FF:000001">
    <property type="entry name" value="Cyclic di-GMP phosphodiesterase yahA"/>
    <property type="match status" value="1"/>
</dbReference>
<dbReference type="SUPFAM" id="SSF55073">
    <property type="entry name" value="Nucleotide cyclase"/>
    <property type="match status" value="1"/>
</dbReference>
<dbReference type="SMART" id="SM00267">
    <property type="entry name" value="GGDEF"/>
    <property type="match status" value="1"/>
</dbReference>
<feature type="domain" description="PAC" evidence="5">
    <location>
        <begin position="242"/>
        <end position="294"/>
    </location>
</feature>
<dbReference type="Pfam" id="PF00563">
    <property type="entry name" value="EAL"/>
    <property type="match status" value="1"/>
</dbReference>
<organism evidence="8 9">
    <name type="scientific">Sterolibacterium denitrificans</name>
    <dbReference type="NCBI Taxonomy" id="157592"/>
    <lineage>
        <taxon>Bacteria</taxon>
        <taxon>Pseudomonadati</taxon>
        <taxon>Pseudomonadota</taxon>
        <taxon>Betaproteobacteria</taxon>
        <taxon>Nitrosomonadales</taxon>
        <taxon>Sterolibacteriaceae</taxon>
        <taxon>Sterolibacterium</taxon>
    </lineage>
</organism>
<evidence type="ECO:0000259" key="3">
    <source>
        <dbReference type="PROSITE" id="PS50110"/>
    </source>
</evidence>
<evidence type="ECO:0000313" key="8">
    <source>
        <dbReference type="EMBL" id="SMB29379.1"/>
    </source>
</evidence>
<dbReference type="Pfam" id="PF08447">
    <property type="entry name" value="PAS_3"/>
    <property type="match status" value="1"/>
</dbReference>
<dbReference type="Proteomes" id="UP000242886">
    <property type="component" value="Chromosome SDENCHOL"/>
</dbReference>
<evidence type="ECO:0000256" key="2">
    <source>
        <dbReference type="PROSITE-ProRule" id="PRU00169"/>
    </source>
</evidence>
<feature type="domain" description="PAS" evidence="4">
    <location>
        <begin position="168"/>
        <end position="241"/>
    </location>
</feature>
<dbReference type="InterPro" id="IPR013655">
    <property type="entry name" value="PAS_fold_3"/>
</dbReference>
<dbReference type="NCBIfam" id="TIGR00254">
    <property type="entry name" value="GGDEF"/>
    <property type="match status" value="1"/>
</dbReference>